<dbReference type="Pfam" id="PF14223">
    <property type="entry name" value="Retrotran_gag_2"/>
    <property type="match status" value="1"/>
</dbReference>
<dbReference type="GO" id="GO:0004190">
    <property type="term" value="F:aspartic-type endopeptidase activity"/>
    <property type="evidence" value="ECO:0007669"/>
    <property type="project" value="UniProtKB-KW"/>
</dbReference>
<protein>
    <recommendedName>
        <fullName evidence="11">Polyprotein</fullName>
    </recommendedName>
</protein>
<dbReference type="PROSITE" id="PS50158">
    <property type="entry name" value="ZF_CCHC"/>
    <property type="match status" value="1"/>
</dbReference>
<evidence type="ECO:0000256" key="1">
    <source>
        <dbReference type="ARBA" id="ARBA00022670"/>
    </source>
</evidence>
<dbReference type="InterPro" id="IPR012337">
    <property type="entry name" value="RNaseH-like_sf"/>
</dbReference>
<organism evidence="9 10">
    <name type="scientific">Rubroshorea leprosula</name>
    <dbReference type="NCBI Taxonomy" id="152421"/>
    <lineage>
        <taxon>Eukaryota</taxon>
        <taxon>Viridiplantae</taxon>
        <taxon>Streptophyta</taxon>
        <taxon>Embryophyta</taxon>
        <taxon>Tracheophyta</taxon>
        <taxon>Spermatophyta</taxon>
        <taxon>Magnoliopsida</taxon>
        <taxon>eudicotyledons</taxon>
        <taxon>Gunneridae</taxon>
        <taxon>Pentapetalae</taxon>
        <taxon>rosids</taxon>
        <taxon>malvids</taxon>
        <taxon>Malvales</taxon>
        <taxon>Dipterocarpaceae</taxon>
        <taxon>Rubroshorea</taxon>
    </lineage>
</organism>
<dbReference type="InterPro" id="IPR057670">
    <property type="entry name" value="SH3_retrovirus"/>
</dbReference>
<dbReference type="InterPro" id="IPR013103">
    <property type="entry name" value="RVT_2"/>
</dbReference>
<dbReference type="EMBL" id="BPVZ01000115">
    <property type="protein sequence ID" value="GKV36304.1"/>
    <property type="molecule type" value="Genomic_DNA"/>
</dbReference>
<dbReference type="Proteomes" id="UP001054252">
    <property type="component" value="Unassembled WGS sequence"/>
</dbReference>
<dbReference type="GO" id="GO:0008270">
    <property type="term" value="F:zinc ion binding"/>
    <property type="evidence" value="ECO:0007669"/>
    <property type="project" value="UniProtKB-KW"/>
</dbReference>
<gene>
    <name evidence="9" type="ORF">SLEP1_g44451</name>
</gene>
<evidence type="ECO:0000313" key="10">
    <source>
        <dbReference type="Proteomes" id="UP001054252"/>
    </source>
</evidence>
<feature type="compositionally biased region" description="Polar residues" evidence="6">
    <location>
        <begin position="229"/>
        <end position="242"/>
    </location>
</feature>
<dbReference type="CDD" id="cd09272">
    <property type="entry name" value="RNase_HI_RT_Ty1"/>
    <property type="match status" value="1"/>
</dbReference>
<dbReference type="GO" id="GO:0003676">
    <property type="term" value="F:nucleic acid binding"/>
    <property type="evidence" value="ECO:0007669"/>
    <property type="project" value="InterPro"/>
</dbReference>
<feature type="compositionally biased region" description="Basic and acidic residues" evidence="6">
    <location>
        <begin position="292"/>
        <end position="304"/>
    </location>
</feature>
<keyword evidence="10" id="KW-1185">Reference proteome</keyword>
<sequence length="1324" mass="151536">MANRVLIIGLETNAHFEERRSFTAAGRVIAESLVHRNRIYGVLAKEHYTMNGSNQISIPILDGKNYNRWNVQMRVLFDYHELLGVVETGVAELAENANDAQKHTHRESKKKDKKALYFIHQGVNDEVFKKIQNATTSKQAWDILMMAYKGAEKVKKVKLQTLRRQYELLQMESFETTATYHIVAAIEEVHDLSQMTVEELSGSLEAHEQRMNEKRIEKPIEQAFQSQVSIKGNQGGETSQKHGGSRGKGRGRGFYFNKGRGDHNNNYGVGGDDQEKSNFGHRQNTRGRGRGRGRDRGRGRGRGRYDKSHVECYSCHKRGHYSSECRYKENDQKAHYVQEEDDSEDHALLMVTSTNEASNYHTWFLDTGCTNHMCSKKEFFVDLDESYRSKVKFADESTVPVMGKGRILIKLKNGDHNYISDMFYVPDMKSNLLSLGQLLERGYNMLLRDNQLSIFDVKGILILEAPLSKNRIFQVDIASEVYTCLSAVLKDDSWLWHLRFGHLNFRSLKLLAQENMVKGLPSINHPEQLCEACTLRKHSRLSFVAGKNWRARKPLELVHSDVCGPMSVTSTGNNRYFLTFIDDFTRKIWVYLLQNKFEVLSCFKKFKAHVERQSDHCIQILRTDGGGEYTSNEFHEYCGEQGIQHQVTCPYTPQHNGVAEGKNRTIMDMVRSILKAKGLPNSFWGEAVSCSVYLLNKSPTRSLQNVTPIEAWSGFKPSVKHLKVFSSIAFAHVPPQTRTKLDDRGENTIFVGYTRGGFKLFNPVTNKVIVKDSQVTATNTNEEAAAPSYTTLENPTTQTLPEAGRPRRQRQPPVTLQDYEVTSDDAIDDDGNLVHFAMFADLEPVFFEEAIQDPKWVNATLEEMKAIEKNNTWELTDLPQDQKAIDVKWVFKTKMKSNGEIERHKARLVARGFEQRPGHDYQESAFLNGPLEEEVFVRQPPRFVKEGSEDKVYRLKKALYGLKQAPRAWNKRIDSFFVKAGFKKCPSKHALYVKFNESGDILILCLYVDDMIFTSNSTKMIEDFKRSMMHEFEMTDLGLMSYFLGIEVMQREDGIFICQKRYASELLRRFHMHNCNPARTPVEVGTKLFKKGDDVRVNPTFFKQLVGSLRYLTCTRPDISYGVGLISKFMESPRQSHLQVAKRIMRYLKGTFDHGLFYSSSSNCTLVGYSNSDWSGNLDDRKSTTGYCFNFGNTACSWSSKKQSIVALSTCEAEYVAATSSACQAIWLQSLKNQVRVPIEEPMKIFVDNISAINLAKNPVHHGRSKHIDIRFHYLRDLIDKRVIELKYCKSENQVADILTKPLKYEAFVKLKSMMGISALLNQD</sequence>
<dbReference type="GO" id="GO:0015074">
    <property type="term" value="P:DNA integration"/>
    <property type="evidence" value="ECO:0007669"/>
    <property type="project" value="InterPro"/>
</dbReference>
<accession>A0AAV5LG81</accession>
<proteinExistence type="predicted"/>
<evidence type="ECO:0000256" key="3">
    <source>
        <dbReference type="ARBA" id="ARBA00022750"/>
    </source>
</evidence>
<keyword evidence="5" id="KW-0863">Zinc-finger</keyword>
<reference evidence="9 10" key="1">
    <citation type="journal article" date="2021" name="Commun. Biol.">
        <title>The genome of Shorea leprosula (Dipterocarpaceae) highlights the ecological relevance of drought in aseasonal tropical rainforests.</title>
        <authorList>
            <person name="Ng K.K.S."/>
            <person name="Kobayashi M.J."/>
            <person name="Fawcett J.A."/>
            <person name="Hatakeyama M."/>
            <person name="Paape T."/>
            <person name="Ng C.H."/>
            <person name="Ang C.C."/>
            <person name="Tnah L.H."/>
            <person name="Lee C.T."/>
            <person name="Nishiyama T."/>
            <person name="Sese J."/>
            <person name="O'Brien M.J."/>
            <person name="Copetti D."/>
            <person name="Mohd Noor M.I."/>
            <person name="Ong R.C."/>
            <person name="Putra M."/>
            <person name="Sireger I.Z."/>
            <person name="Indrioko S."/>
            <person name="Kosugi Y."/>
            <person name="Izuno A."/>
            <person name="Isagi Y."/>
            <person name="Lee S.L."/>
            <person name="Shimizu K.K."/>
        </authorList>
    </citation>
    <scope>NUCLEOTIDE SEQUENCE [LARGE SCALE GENOMIC DNA]</scope>
    <source>
        <strain evidence="9">214</strain>
    </source>
</reference>
<feature type="domain" description="Integrase catalytic" evidence="8">
    <location>
        <begin position="550"/>
        <end position="716"/>
    </location>
</feature>
<dbReference type="InterPro" id="IPR054722">
    <property type="entry name" value="PolX-like_BBD"/>
</dbReference>
<feature type="compositionally biased region" description="Polar residues" evidence="6">
    <location>
        <begin position="788"/>
        <end position="800"/>
    </location>
</feature>
<evidence type="ECO:0000256" key="2">
    <source>
        <dbReference type="ARBA" id="ARBA00022723"/>
    </source>
</evidence>
<dbReference type="InterPro" id="IPR036875">
    <property type="entry name" value="Znf_CCHC_sf"/>
</dbReference>
<dbReference type="SUPFAM" id="SSF57756">
    <property type="entry name" value="Retrovirus zinc finger-like domains"/>
    <property type="match status" value="1"/>
</dbReference>
<dbReference type="PANTHER" id="PTHR42648:SF18">
    <property type="entry name" value="RETROTRANSPOSON, UNCLASSIFIED-LIKE PROTEIN"/>
    <property type="match status" value="1"/>
</dbReference>
<dbReference type="Pfam" id="PF25597">
    <property type="entry name" value="SH3_retrovirus"/>
    <property type="match status" value="1"/>
</dbReference>
<dbReference type="SUPFAM" id="SSF53098">
    <property type="entry name" value="Ribonuclease H-like"/>
    <property type="match status" value="1"/>
</dbReference>
<dbReference type="Pfam" id="PF07727">
    <property type="entry name" value="RVT_2"/>
    <property type="match status" value="1"/>
</dbReference>
<dbReference type="GO" id="GO:0006508">
    <property type="term" value="P:proteolysis"/>
    <property type="evidence" value="ECO:0007669"/>
    <property type="project" value="UniProtKB-KW"/>
</dbReference>
<feature type="region of interest" description="Disordered" evidence="6">
    <location>
        <begin position="780"/>
        <end position="817"/>
    </location>
</feature>
<dbReference type="InterPro" id="IPR001878">
    <property type="entry name" value="Znf_CCHC"/>
</dbReference>
<evidence type="ECO:0000256" key="5">
    <source>
        <dbReference type="PROSITE-ProRule" id="PRU00047"/>
    </source>
</evidence>
<feature type="domain" description="CCHC-type" evidence="7">
    <location>
        <begin position="312"/>
        <end position="326"/>
    </location>
</feature>
<name>A0AAV5LG81_9ROSI</name>
<evidence type="ECO:0000256" key="6">
    <source>
        <dbReference type="SAM" id="MobiDB-lite"/>
    </source>
</evidence>
<keyword evidence="1" id="KW-0645">Protease</keyword>
<dbReference type="InterPro" id="IPR001584">
    <property type="entry name" value="Integrase_cat-core"/>
</dbReference>
<keyword evidence="4" id="KW-0378">Hydrolase</keyword>
<dbReference type="Pfam" id="PF00665">
    <property type="entry name" value="rve"/>
    <property type="match status" value="1"/>
</dbReference>
<dbReference type="InterPro" id="IPR039537">
    <property type="entry name" value="Retrotran_Ty1/copia-like"/>
</dbReference>
<comment type="caution">
    <text evidence="9">The sequence shown here is derived from an EMBL/GenBank/DDBJ whole genome shotgun (WGS) entry which is preliminary data.</text>
</comment>
<dbReference type="Pfam" id="PF22936">
    <property type="entry name" value="Pol_BBD"/>
    <property type="match status" value="1"/>
</dbReference>
<dbReference type="SUPFAM" id="SSF56672">
    <property type="entry name" value="DNA/RNA polymerases"/>
    <property type="match status" value="1"/>
</dbReference>
<evidence type="ECO:0008006" key="11">
    <source>
        <dbReference type="Google" id="ProtNLM"/>
    </source>
</evidence>
<evidence type="ECO:0000259" key="7">
    <source>
        <dbReference type="PROSITE" id="PS50158"/>
    </source>
</evidence>
<evidence type="ECO:0000313" key="9">
    <source>
        <dbReference type="EMBL" id="GKV36304.1"/>
    </source>
</evidence>
<dbReference type="PANTHER" id="PTHR42648">
    <property type="entry name" value="TRANSPOSASE, PUTATIVE-RELATED"/>
    <property type="match status" value="1"/>
</dbReference>
<keyword evidence="2" id="KW-0479">Metal-binding</keyword>
<dbReference type="InterPro" id="IPR043502">
    <property type="entry name" value="DNA/RNA_pol_sf"/>
</dbReference>
<dbReference type="InterPro" id="IPR036397">
    <property type="entry name" value="RNaseH_sf"/>
</dbReference>
<keyword evidence="5" id="KW-0862">Zinc</keyword>
<dbReference type="InterPro" id="IPR025724">
    <property type="entry name" value="GAG-pre-integrase_dom"/>
</dbReference>
<dbReference type="Gene3D" id="3.30.420.10">
    <property type="entry name" value="Ribonuclease H-like superfamily/Ribonuclease H"/>
    <property type="match status" value="1"/>
</dbReference>
<dbReference type="Pfam" id="PF13976">
    <property type="entry name" value="gag_pre-integrs"/>
    <property type="match status" value="1"/>
</dbReference>
<dbReference type="PROSITE" id="PS50994">
    <property type="entry name" value="INTEGRASE"/>
    <property type="match status" value="1"/>
</dbReference>
<keyword evidence="3" id="KW-0064">Aspartyl protease</keyword>
<evidence type="ECO:0000259" key="8">
    <source>
        <dbReference type="PROSITE" id="PS50994"/>
    </source>
</evidence>
<feature type="region of interest" description="Disordered" evidence="6">
    <location>
        <begin position="229"/>
        <end position="304"/>
    </location>
</feature>
<evidence type="ECO:0000256" key="4">
    <source>
        <dbReference type="ARBA" id="ARBA00022801"/>
    </source>
</evidence>